<evidence type="ECO:0000313" key="1">
    <source>
        <dbReference type="EMBL" id="GAA1618346.1"/>
    </source>
</evidence>
<dbReference type="EMBL" id="BAAANE010000001">
    <property type="protein sequence ID" value="GAA1618346.1"/>
    <property type="molecule type" value="Genomic_DNA"/>
</dbReference>
<gene>
    <name evidence="1" type="ORF">GCM10009744_01160</name>
</gene>
<sequence>MIADAAYPLPVGFLSVSWRIPQRAPTVNHRIRTDLLTPGRSAAYFHAIFLKPFSNGADGEIVLGTPTEFTSANIDEFNF</sequence>
<protein>
    <submittedName>
        <fullName evidence="1">Uncharacterized protein</fullName>
    </submittedName>
</protein>
<comment type="caution">
    <text evidence="1">The sequence shown here is derived from an EMBL/GenBank/DDBJ whole genome shotgun (WGS) entry which is preliminary data.</text>
</comment>
<dbReference type="Proteomes" id="UP001501319">
    <property type="component" value="Unassembled WGS sequence"/>
</dbReference>
<proteinExistence type="predicted"/>
<reference evidence="1 2" key="1">
    <citation type="journal article" date="2019" name="Int. J. Syst. Evol. Microbiol.">
        <title>The Global Catalogue of Microorganisms (GCM) 10K type strain sequencing project: providing services to taxonomists for standard genome sequencing and annotation.</title>
        <authorList>
            <consortium name="The Broad Institute Genomics Platform"/>
            <consortium name="The Broad Institute Genome Sequencing Center for Infectious Disease"/>
            <person name="Wu L."/>
            <person name="Ma J."/>
        </authorList>
    </citation>
    <scope>NUCLEOTIDE SEQUENCE [LARGE SCALE GENOMIC DNA]</scope>
    <source>
        <strain evidence="1 2">JCM 14306</strain>
    </source>
</reference>
<organism evidence="1 2">
    <name type="scientific">Kribbella alba</name>
    <dbReference type="NCBI Taxonomy" id="190197"/>
    <lineage>
        <taxon>Bacteria</taxon>
        <taxon>Bacillati</taxon>
        <taxon>Actinomycetota</taxon>
        <taxon>Actinomycetes</taxon>
        <taxon>Propionibacteriales</taxon>
        <taxon>Kribbellaceae</taxon>
        <taxon>Kribbella</taxon>
    </lineage>
</organism>
<evidence type="ECO:0000313" key="2">
    <source>
        <dbReference type="Proteomes" id="UP001501319"/>
    </source>
</evidence>
<name>A0ABN2EUJ5_9ACTN</name>
<keyword evidence="2" id="KW-1185">Reference proteome</keyword>
<accession>A0ABN2EUJ5</accession>